<dbReference type="Proteomes" id="UP001239111">
    <property type="component" value="Chromosome 4"/>
</dbReference>
<organism evidence="1 2">
    <name type="scientific">Eretmocerus hayati</name>
    <dbReference type="NCBI Taxonomy" id="131215"/>
    <lineage>
        <taxon>Eukaryota</taxon>
        <taxon>Metazoa</taxon>
        <taxon>Ecdysozoa</taxon>
        <taxon>Arthropoda</taxon>
        <taxon>Hexapoda</taxon>
        <taxon>Insecta</taxon>
        <taxon>Pterygota</taxon>
        <taxon>Neoptera</taxon>
        <taxon>Endopterygota</taxon>
        <taxon>Hymenoptera</taxon>
        <taxon>Apocrita</taxon>
        <taxon>Proctotrupomorpha</taxon>
        <taxon>Chalcidoidea</taxon>
        <taxon>Aphelinidae</taxon>
        <taxon>Aphelininae</taxon>
        <taxon>Eretmocerus</taxon>
    </lineage>
</organism>
<reference evidence="1" key="1">
    <citation type="submission" date="2023-04" db="EMBL/GenBank/DDBJ databases">
        <title>A chromosome-level genome assembly of the parasitoid wasp Eretmocerus hayati.</title>
        <authorList>
            <person name="Zhong Y."/>
            <person name="Liu S."/>
            <person name="Liu Y."/>
        </authorList>
    </citation>
    <scope>NUCLEOTIDE SEQUENCE</scope>
    <source>
        <strain evidence="1">ZJU_SS_LIU_2023</strain>
    </source>
</reference>
<comment type="caution">
    <text evidence="1">The sequence shown here is derived from an EMBL/GenBank/DDBJ whole genome shotgun (WGS) entry which is preliminary data.</text>
</comment>
<gene>
    <name evidence="1" type="ORF">QAD02_008447</name>
</gene>
<keyword evidence="2" id="KW-1185">Reference proteome</keyword>
<accession>A0ACC2N6G0</accession>
<sequence length="138" mass="15254">MLQAFITNNVIVKPAQSPNHDGKKRELTKSKSSAGMYPEVMAVPKQLPIIKHSHVSVSREKVPSLGLNAFDLQNMQFSEESQFVINSLSDIKASINGLETRFEGSEAAPKGVTSKELTKIKTQYDNIMNHLKNSNIGE</sequence>
<protein>
    <submittedName>
        <fullName evidence="1">Uncharacterized protein</fullName>
    </submittedName>
</protein>
<proteinExistence type="predicted"/>
<evidence type="ECO:0000313" key="2">
    <source>
        <dbReference type="Proteomes" id="UP001239111"/>
    </source>
</evidence>
<name>A0ACC2N6G0_9HYME</name>
<dbReference type="EMBL" id="CM056744">
    <property type="protein sequence ID" value="KAJ8666785.1"/>
    <property type="molecule type" value="Genomic_DNA"/>
</dbReference>
<evidence type="ECO:0000313" key="1">
    <source>
        <dbReference type="EMBL" id="KAJ8666785.1"/>
    </source>
</evidence>